<dbReference type="HOGENOM" id="CLU_009665_7_0_1"/>
<dbReference type="InterPro" id="IPR038220">
    <property type="entry name" value="PHOX_C_sf"/>
</dbReference>
<dbReference type="InterPro" id="IPR012941">
    <property type="entry name" value="Phe_hydrox_C_dim_dom"/>
</dbReference>
<dbReference type="Proteomes" id="UP000054018">
    <property type="component" value="Unassembled WGS sequence"/>
</dbReference>
<dbReference type="Pfam" id="PF07976">
    <property type="entry name" value="Phe_hydrox_dim"/>
    <property type="match status" value="1"/>
</dbReference>
<evidence type="ECO:0000259" key="2">
    <source>
        <dbReference type="Pfam" id="PF07976"/>
    </source>
</evidence>
<gene>
    <name evidence="3" type="ORF">PISMIDRAFT_12634</name>
</gene>
<dbReference type="AlphaFoldDB" id="A0A0C9Z3T8"/>
<dbReference type="InterPro" id="IPR036249">
    <property type="entry name" value="Thioredoxin-like_sf"/>
</dbReference>
<keyword evidence="1" id="KW-0560">Oxidoreductase</keyword>
<keyword evidence="4" id="KW-1185">Reference proteome</keyword>
<name>A0A0C9Z3T8_9AGAM</name>
<dbReference type="OrthoDB" id="2677569at2759"/>
<dbReference type="Gene3D" id="3.40.30.20">
    <property type="match status" value="1"/>
</dbReference>
<evidence type="ECO:0000256" key="1">
    <source>
        <dbReference type="ARBA" id="ARBA00023002"/>
    </source>
</evidence>
<accession>A0A0C9Z3T8</accession>
<sequence>MRRGGKLHMLGVNYRTSPIVVDEFVPAPSLRDAVVNSAYGETQEGVLRAGDRAPDAPGLVPVILPNRASASLSSDSQSNGVARNTRIFDIFGSTHHTSLRKALVRPVVVLPGSTSKPNSRLETSWEEDQTVDAEVLIDEAGHAYGGYVVETQEAKAVVVRPDGVVGAIARGVTGLKRYFECVFGRMGGMRVVQDYLLPSHPK</sequence>
<dbReference type="EMBL" id="KN833758">
    <property type="protein sequence ID" value="KIK20864.1"/>
    <property type="molecule type" value="Genomic_DNA"/>
</dbReference>
<dbReference type="STRING" id="765257.A0A0C9Z3T8"/>
<evidence type="ECO:0000313" key="4">
    <source>
        <dbReference type="Proteomes" id="UP000054018"/>
    </source>
</evidence>
<reference evidence="3 4" key="1">
    <citation type="submission" date="2014-04" db="EMBL/GenBank/DDBJ databases">
        <authorList>
            <consortium name="DOE Joint Genome Institute"/>
            <person name="Kuo A."/>
            <person name="Kohler A."/>
            <person name="Costa M.D."/>
            <person name="Nagy L.G."/>
            <person name="Floudas D."/>
            <person name="Copeland A."/>
            <person name="Barry K.W."/>
            <person name="Cichocki N."/>
            <person name="Veneault-Fourrey C."/>
            <person name="LaButti K."/>
            <person name="Lindquist E.A."/>
            <person name="Lipzen A."/>
            <person name="Lundell T."/>
            <person name="Morin E."/>
            <person name="Murat C."/>
            <person name="Sun H."/>
            <person name="Tunlid A."/>
            <person name="Henrissat B."/>
            <person name="Grigoriev I.V."/>
            <person name="Hibbett D.S."/>
            <person name="Martin F."/>
            <person name="Nordberg H.P."/>
            <person name="Cantor M.N."/>
            <person name="Hua S.X."/>
        </authorList>
    </citation>
    <scope>NUCLEOTIDE SEQUENCE [LARGE SCALE GENOMIC DNA]</scope>
    <source>
        <strain evidence="3 4">441</strain>
    </source>
</reference>
<dbReference type="GO" id="GO:0016491">
    <property type="term" value="F:oxidoreductase activity"/>
    <property type="evidence" value="ECO:0007669"/>
    <property type="project" value="UniProtKB-KW"/>
</dbReference>
<dbReference type="SUPFAM" id="SSF52833">
    <property type="entry name" value="Thioredoxin-like"/>
    <property type="match status" value="1"/>
</dbReference>
<protein>
    <recommendedName>
        <fullName evidence="2">Phenol hydroxylase-like C-terminal dimerisation domain-containing protein</fullName>
    </recommendedName>
</protein>
<reference evidence="4" key="2">
    <citation type="submission" date="2015-01" db="EMBL/GenBank/DDBJ databases">
        <title>Evolutionary Origins and Diversification of the Mycorrhizal Mutualists.</title>
        <authorList>
            <consortium name="DOE Joint Genome Institute"/>
            <consortium name="Mycorrhizal Genomics Consortium"/>
            <person name="Kohler A."/>
            <person name="Kuo A."/>
            <person name="Nagy L.G."/>
            <person name="Floudas D."/>
            <person name="Copeland A."/>
            <person name="Barry K.W."/>
            <person name="Cichocki N."/>
            <person name="Veneault-Fourrey C."/>
            <person name="LaButti K."/>
            <person name="Lindquist E.A."/>
            <person name="Lipzen A."/>
            <person name="Lundell T."/>
            <person name="Morin E."/>
            <person name="Murat C."/>
            <person name="Riley R."/>
            <person name="Ohm R."/>
            <person name="Sun H."/>
            <person name="Tunlid A."/>
            <person name="Henrissat B."/>
            <person name="Grigoriev I.V."/>
            <person name="Hibbett D.S."/>
            <person name="Martin F."/>
        </authorList>
    </citation>
    <scope>NUCLEOTIDE SEQUENCE [LARGE SCALE GENOMIC DNA]</scope>
    <source>
        <strain evidence="4">441</strain>
    </source>
</reference>
<proteinExistence type="predicted"/>
<organism evidence="3 4">
    <name type="scientific">Pisolithus microcarpus 441</name>
    <dbReference type="NCBI Taxonomy" id="765257"/>
    <lineage>
        <taxon>Eukaryota</taxon>
        <taxon>Fungi</taxon>
        <taxon>Dikarya</taxon>
        <taxon>Basidiomycota</taxon>
        <taxon>Agaricomycotina</taxon>
        <taxon>Agaricomycetes</taxon>
        <taxon>Agaricomycetidae</taxon>
        <taxon>Boletales</taxon>
        <taxon>Sclerodermatineae</taxon>
        <taxon>Pisolithaceae</taxon>
        <taxon>Pisolithus</taxon>
    </lineage>
</organism>
<evidence type="ECO:0000313" key="3">
    <source>
        <dbReference type="EMBL" id="KIK20864.1"/>
    </source>
</evidence>
<feature type="domain" description="Phenol hydroxylase-like C-terminal dimerisation" evidence="2">
    <location>
        <begin position="131"/>
        <end position="181"/>
    </location>
</feature>